<organism evidence="5">
    <name type="scientific">freshwater metagenome</name>
    <dbReference type="NCBI Taxonomy" id="449393"/>
    <lineage>
        <taxon>unclassified sequences</taxon>
        <taxon>metagenomes</taxon>
        <taxon>ecological metagenomes</taxon>
    </lineage>
</organism>
<dbReference type="EC" id="5.1.3.14" evidence="3"/>
<dbReference type="CDD" id="cd03786">
    <property type="entry name" value="GTB_UDP-GlcNAc_2-Epimerase"/>
    <property type="match status" value="1"/>
</dbReference>
<reference evidence="5" key="1">
    <citation type="submission" date="2020-05" db="EMBL/GenBank/DDBJ databases">
        <authorList>
            <person name="Chiriac C."/>
            <person name="Salcher M."/>
            <person name="Ghai R."/>
            <person name="Kavagutti S V."/>
        </authorList>
    </citation>
    <scope>NUCLEOTIDE SEQUENCE</scope>
</reference>
<protein>
    <recommendedName>
        <fullName evidence="3">UDP-N-acetylglucosamine 2-epimerase (non-hydrolyzing)</fullName>
        <ecNumber evidence="3">5.1.3.14</ecNumber>
    </recommendedName>
</protein>
<dbReference type="AlphaFoldDB" id="A0A6J6C555"/>
<evidence type="ECO:0000313" key="5">
    <source>
        <dbReference type="EMBL" id="CAB4546077.1"/>
    </source>
</evidence>
<dbReference type="Pfam" id="PF02350">
    <property type="entry name" value="Epimerase_2"/>
    <property type="match status" value="1"/>
</dbReference>
<evidence type="ECO:0000256" key="1">
    <source>
        <dbReference type="ARBA" id="ARBA00023235"/>
    </source>
</evidence>
<proteinExistence type="inferred from homology"/>
<dbReference type="InterPro" id="IPR003331">
    <property type="entry name" value="UDP_GlcNAc_Epimerase_2_dom"/>
</dbReference>
<dbReference type="PANTHER" id="PTHR43174">
    <property type="entry name" value="UDP-N-ACETYLGLUCOSAMINE 2-EPIMERASE"/>
    <property type="match status" value="1"/>
</dbReference>
<evidence type="ECO:0000256" key="2">
    <source>
        <dbReference type="ARBA" id="ARBA00038209"/>
    </source>
</evidence>
<accession>A0A6J6C555</accession>
<evidence type="ECO:0000259" key="4">
    <source>
        <dbReference type="Pfam" id="PF02350"/>
    </source>
</evidence>
<sequence length="365" mass="40113">MGAPLRLAVVLGTRPEAVKLAPVVLEAARRPDVVVDVISTGQHDDMLRSMIEWFGITLDLDLKVMTPDQTISDVAAAALDGLSRRFREHRPDWVLVQGDTTTAFVGALAGFYDRIRVAHVEAGLRTDDRFNPYPEEMNRRLVGRLADLHLAPTTRAAENLRREGITDEHIEITGNTGIDALLLTLERLGVRPDAADGRRILVTAHRRENHGEAMRGICEAVLRLLDRYPDLVVEFPMHRSPRVRAEVVPMLGGHPRVELGEPLPHHDFVRAMARSTLILSDSGGVQEEAPSLGKPVLVLRDTTERPEAVEAGVAELVGARPDDIVARAARLLDDEAAYAQMAQAVNPFGDGTAARRTIDAILRRS</sequence>
<dbReference type="GO" id="GO:0008761">
    <property type="term" value="F:UDP-N-acetylglucosamine 2-epimerase activity"/>
    <property type="evidence" value="ECO:0007669"/>
    <property type="project" value="UniProtKB-EC"/>
</dbReference>
<dbReference type="SUPFAM" id="SSF53756">
    <property type="entry name" value="UDP-Glycosyltransferase/glycogen phosphorylase"/>
    <property type="match status" value="1"/>
</dbReference>
<name>A0A6J6C555_9ZZZZ</name>
<dbReference type="Gene3D" id="3.40.50.2000">
    <property type="entry name" value="Glycogen Phosphorylase B"/>
    <property type="match status" value="2"/>
</dbReference>
<feature type="domain" description="UDP-N-acetylglucosamine 2-epimerase" evidence="4">
    <location>
        <begin position="28"/>
        <end position="361"/>
    </location>
</feature>
<evidence type="ECO:0000256" key="3">
    <source>
        <dbReference type="ARBA" id="ARBA00038858"/>
    </source>
</evidence>
<dbReference type="InterPro" id="IPR029767">
    <property type="entry name" value="WecB-like"/>
</dbReference>
<keyword evidence="1" id="KW-0413">Isomerase</keyword>
<gene>
    <name evidence="5" type="ORF">UFOPK1493_00687</name>
</gene>
<dbReference type="EMBL" id="CAEZSR010000015">
    <property type="protein sequence ID" value="CAB4546077.1"/>
    <property type="molecule type" value="Genomic_DNA"/>
</dbReference>
<comment type="similarity">
    <text evidence="2">Belongs to the UDP-N-acetylglucosamine 2-epimerase family.</text>
</comment>
<dbReference type="PANTHER" id="PTHR43174:SF2">
    <property type="entry name" value="UDP-N-ACETYLGLUCOSAMINE 2-EPIMERASE"/>
    <property type="match status" value="1"/>
</dbReference>
<dbReference type="NCBIfam" id="TIGR00236">
    <property type="entry name" value="wecB"/>
    <property type="match status" value="1"/>
</dbReference>